<keyword evidence="1" id="KW-1133">Transmembrane helix</keyword>
<feature type="transmembrane region" description="Helical" evidence="1">
    <location>
        <begin position="120"/>
        <end position="142"/>
    </location>
</feature>
<evidence type="ECO:0000313" key="3">
    <source>
        <dbReference type="WBParaSite" id="ACRNAN_scaffold896.g18919.t1"/>
    </source>
</evidence>
<protein>
    <submittedName>
        <fullName evidence="3">Uncharacterized protein</fullName>
    </submittedName>
</protein>
<keyword evidence="1" id="KW-0472">Membrane</keyword>
<evidence type="ECO:0000313" key="2">
    <source>
        <dbReference type="Proteomes" id="UP000887540"/>
    </source>
</evidence>
<keyword evidence="1" id="KW-0812">Transmembrane</keyword>
<dbReference type="AlphaFoldDB" id="A0A914EJY9"/>
<name>A0A914EJY9_9BILA</name>
<keyword evidence="2" id="KW-1185">Reference proteome</keyword>
<sequence>MNAAIVHPWEPPLSRNDTMSKICKKAKSKKNYCCIPMFGCLVNAMGRQQANCCCELACTSSSKDVFDQYSVPEDIKIIHQESTTRKLAFAGLPTGAFTTIHDDEKKVKLGEFYNNSTLTFVAKFFSTCVLCCALFILLTNMIEWEWYSPENNSNR</sequence>
<reference evidence="3" key="1">
    <citation type="submission" date="2022-11" db="UniProtKB">
        <authorList>
            <consortium name="WormBaseParasite"/>
        </authorList>
    </citation>
    <scope>IDENTIFICATION</scope>
</reference>
<dbReference type="WBParaSite" id="ACRNAN_scaffold896.g18919.t1">
    <property type="protein sequence ID" value="ACRNAN_scaffold896.g18919.t1"/>
    <property type="gene ID" value="ACRNAN_scaffold896.g18919"/>
</dbReference>
<dbReference type="Proteomes" id="UP000887540">
    <property type="component" value="Unplaced"/>
</dbReference>
<evidence type="ECO:0000256" key="1">
    <source>
        <dbReference type="SAM" id="Phobius"/>
    </source>
</evidence>
<proteinExistence type="predicted"/>
<accession>A0A914EJY9</accession>
<organism evidence="2 3">
    <name type="scientific">Acrobeloides nanus</name>
    <dbReference type="NCBI Taxonomy" id="290746"/>
    <lineage>
        <taxon>Eukaryota</taxon>
        <taxon>Metazoa</taxon>
        <taxon>Ecdysozoa</taxon>
        <taxon>Nematoda</taxon>
        <taxon>Chromadorea</taxon>
        <taxon>Rhabditida</taxon>
        <taxon>Tylenchina</taxon>
        <taxon>Cephalobomorpha</taxon>
        <taxon>Cephaloboidea</taxon>
        <taxon>Cephalobidae</taxon>
        <taxon>Acrobeloides</taxon>
    </lineage>
</organism>